<dbReference type="PANTHER" id="PTHR30472">
    <property type="entry name" value="FERRIC ENTEROBACTIN TRANSPORT SYSTEM PERMEASE PROTEIN"/>
    <property type="match status" value="1"/>
</dbReference>
<feature type="transmembrane region" description="Helical" evidence="8">
    <location>
        <begin position="168"/>
        <end position="191"/>
    </location>
</feature>
<keyword evidence="7 8" id="KW-0472">Membrane</keyword>
<keyword evidence="10" id="KW-1185">Reference proteome</keyword>
<gene>
    <name evidence="9" type="ORF">SAMN05421740_102644</name>
</gene>
<evidence type="ECO:0000256" key="5">
    <source>
        <dbReference type="ARBA" id="ARBA00022692"/>
    </source>
</evidence>
<dbReference type="FunFam" id="1.10.3470.10:FF:000001">
    <property type="entry name" value="Vitamin B12 ABC transporter permease BtuC"/>
    <property type="match status" value="1"/>
</dbReference>
<accession>A0A1H7JSX1</accession>
<evidence type="ECO:0000256" key="7">
    <source>
        <dbReference type="ARBA" id="ARBA00023136"/>
    </source>
</evidence>
<dbReference type="Pfam" id="PF01032">
    <property type="entry name" value="FecCD"/>
    <property type="match status" value="1"/>
</dbReference>
<evidence type="ECO:0000313" key="9">
    <source>
        <dbReference type="EMBL" id="SEK76917.1"/>
    </source>
</evidence>
<proteinExistence type="inferred from homology"/>
<dbReference type="GO" id="GO:0022857">
    <property type="term" value="F:transmembrane transporter activity"/>
    <property type="evidence" value="ECO:0007669"/>
    <property type="project" value="InterPro"/>
</dbReference>
<keyword evidence="3" id="KW-0813">Transport</keyword>
<feature type="transmembrane region" description="Helical" evidence="8">
    <location>
        <begin position="327"/>
        <end position="348"/>
    </location>
</feature>
<name>A0A1H7JSX1_9SPHI</name>
<dbReference type="Proteomes" id="UP000198916">
    <property type="component" value="Unassembled WGS sequence"/>
</dbReference>
<dbReference type="SUPFAM" id="SSF81345">
    <property type="entry name" value="ABC transporter involved in vitamin B12 uptake, BtuC"/>
    <property type="match status" value="1"/>
</dbReference>
<dbReference type="EMBL" id="FNZR01000002">
    <property type="protein sequence ID" value="SEK76917.1"/>
    <property type="molecule type" value="Genomic_DNA"/>
</dbReference>
<reference evidence="10" key="1">
    <citation type="submission" date="2016-10" db="EMBL/GenBank/DDBJ databases">
        <authorList>
            <person name="Varghese N."/>
            <person name="Submissions S."/>
        </authorList>
    </citation>
    <scope>NUCLEOTIDE SEQUENCE [LARGE SCALE GENOMIC DNA]</scope>
    <source>
        <strain evidence="10">Jip14</strain>
    </source>
</reference>
<evidence type="ECO:0000256" key="8">
    <source>
        <dbReference type="SAM" id="Phobius"/>
    </source>
</evidence>
<keyword evidence="4" id="KW-1003">Cell membrane</keyword>
<feature type="transmembrane region" description="Helical" evidence="8">
    <location>
        <begin position="135"/>
        <end position="156"/>
    </location>
</feature>
<dbReference type="InterPro" id="IPR037294">
    <property type="entry name" value="ABC_BtuC-like"/>
</dbReference>
<evidence type="ECO:0000256" key="1">
    <source>
        <dbReference type="ARBA" id="ARBA00004651"/>
    </source>
</evidence>
<organism evidence="9 10">
    <name type="scientific">Parapedobacter koreensis</name>
    <dbReference type="NCBI Taxonomy" id="332977"/>
    <lineage>
        <taxon>Bacteria</taxon>
        <taxon>Pseudomonadati</taxon>
        <taxon>Bacteroidota</taxon>
        <taxon>Sphingobacteriia</taxon>
        <taxon>Sphingobacteriales</taxon>
        <taxon>Sphingobacteriaceae</taxon>
        <taxon>Parapedobacter</taxon>
    </lineage>
</organism>
<evidence type="ECO:0000256" key="6">
    <source>
        <dbReference type="ARBA" id="ARBA00022989"/>
    </source>
</evidence>
<feature type="transmembrane region" description="Helical" evidence="8">
    <location>
        <begin position="76"/>
        <end position="97"/>
    </location>
</feature>
<evidence type="ECO:0000313" key="10">
    <source>
        <dbReference type="Proteomes" id="UP000198916"/>
    </source>
</evidence>
<comment type="similarity">
    <text evidence="2">Belongs to the binding-protein-dependent transport system permease family. FecCD subfamily.</text>
</comment>
<feature type="transmembrane region" description="Helical" evidence="8">
    <location>
        <begin position="211"/>
        <end position="233"/>
    </location>
</feature>
<dbReference type="AlphaFoldDB" id="A0A1H7JSX1"/>
<feature type="transmembrane region" description="Helical" evidence="8">
    <location>
        <begin position="300"/>
        <end position="320"/>
    </location>
</feature>
<dbReference type="PANTHER" id="PTHR30472:SF25">
    <property type="entry name" value="ABC TRANSPORTER PERMEASE PROTEIN MJ0876-RELATED"/>
    <property type="match status" value="1"/>
</dbReference>
<feature type="transmembrane region" description="Helical" evidence="8">
    <location>
        <begin position="104"/>
        <end position="123"/>
    </location>
</feature>
<sequence>MSLKSIMAGTTKTYTSYVTMLLLLVLAVILSLSWGAMPIPIGDVVVSLLQRVGLYEDVAVDELYSGVIALVRLPRAVMGLLVGASLGISGAAIQAIFRNPLAEPGIIGVSAGASFVAALLIAFEATLFTAFSDLFGHYLLALGAFSGAGAATWLVYRISLVDGRPHISTMLLAGIAINAMAGALTGLISYLADEQQLRTITFWMLGSLGGASWETVIVLLPFTVLTIIGLPLLSKPLNAFALGEQEAHLLGFKPTQVKRLVILLATLAVGASVAMTGIIGFIGLLVPHGIRMLGGADNRYVLPASALLGALTLTVADLLARIVALPAELPIGVITALLGTPLFLYILIRDKKKIIH</sequence>
<evidence type="ECO:0000256" key="4">
    <source>
        <dbReference type="ARBA" id="ARBA00022475"/>
    </source>
</evidence>
<dbReference type="Gene3D" id="1.10.3470.10">
    <property type="entry name" value="ABC transporter involved in vitamin B12 uptake, BtuC"/>
    <property type="match status" value="1"/>
</dbReference>
<dbReference type="InterPro" id="IPR000522">
    <property type="entry name" value="ABC_transptr_permease_BtuC"/>
</dbReference>
<dbReference type="GO" id="GO:0033214">
    <property type="term" value="P:siderophore-iron import into cell"/>
    <property type="evidence" value="ECO:0007669"/>
    <property type="project" value="TreeGrafter"/>
</dbReference>
<dbReference type="STRING" id="332977.SAMN05421740_102644"/>
<evidence type="ECO:0000256" key="2">
    <source>
        <dbReference type="ARBA" id="ARBA00007935"/>
    </source>
</evidence>
<keyword evidence="6 8" id="KW-1133">Transmembrane helix</keyword>
<keyword evidence="5 8" id="KW-0812">Transmembrane</keyword>
<evidence type="ECO:0000256" key="3">
    <source>
        <dbReference type="ARBA" id="ARBA00022448"/>
    </source>
</evidence>
<feature type="transmembrane region" description="Helical" evidence="8">
    <location>
        <begin position="260"/>
        <end position="288"/>
    </location>
</feature>
<dbReference type="CDD" id="cd06550">
    <property type="entry name" value="TM_ABC_iron-siderophores_like"/>
    <property type="match status" value="1"/>
</dbReference>
<comment type="subcellular location">
    <subcellularLocation>
        <location evidence="1">Cell membrane</location>
        <topology evidence="1">Multi-pass membrane protein</topology>
    </subcellularLocation>
</comment>
<protein>
    <submittedName>
        <fullName evidence="9">Iron complex transport system permease protein</fullName>
    </submittedName>
</protein>
<dbReference type="GO" id="GO:0005886">
    <property type="term" value="C:plasma membrane"/>
    <property type="evidence" value="ECO:0007669"/>
    <property type="project" value="UniProtKB-SubCell"/>
</dbReference>